<dbReference type="AlphaFoldDB" id="R7UKK9"/>
<evidence type="ECO:0000313" key="5">
    <source>
        <dbReference type="EnsemblMetazoa" id="CapteP19048"/>
    </source>
</evidence>
<keyword evidence="6" id="KW-1185">Reference proteome</keyword>
<evidence type="ECO:0000256" key="2">
    <source>
        <dbReference type="ARBA" id="ARBA00022679"/>
    </source>
</evidence>
<dbReference type="EnsemblMetazoa" id="CapteT19048">
    <property type="protein sequence ID" value="CapteP19048"/>
    <property type="gene ID" value="CapteG19048"/>
</dbReference>
<evidence type="ECO:0000313" key="4">
    <source>
        <dbReference type="EMBL" id="ELU03817.1"/>
    </source>
</evidence>
<dbReference type="EMBL" id="KB302862">
    <property type="protein sequence ID" value="ELU03817.1"/>
    <property type="molecule type" value="Genomic_DNA"/>
</dbReference>
<evidence type="ECO:0000256" key="1">
    <source>
        <dbReference type="ARBA" id="ARBA00005771"/>
    </source>
</evidence>
<sequence length="290" mass="34748">MDFVLKDEYSYRGVTYCYVYQDINIDMMKDWQVRPSDVLIATYAKSGTTWMGEILYQMRRYHPEFDSQNLEDPRYILPYVEIGTDDDPIAVKCMDKMCSPRVIKTHLYYEFFKKQVEQDGLKVVFVLREPKDTLTSYYYHYCQRMFGFTGDFHQFFDLVRQDRLLGGNIFKMNRDWWQMRHLPNVHVVRYEEMKKDCPGVVRRLGEFLGIPLDQESIDQIVEMSKIENMRKLAVVGRIRDKDGVPLMDTQKFLRKGIVGDWKNHMMQDEVEFVDDCVRKYYDPVGLHFDL</sequence>
<accession>R7UKK9</accession>
<feature type="domain" description="Sulfotransferase" evidence="3">
    <location>
        <begin position="35"/>
        <end position="279"/>
    </location>
</feature>
<dbReference type="Proteomes" id="UP000014760">
    <property type="component" value="Unassembled WGS sequence"/>
</dbReference>
<dbReference type="GO" id="GO:0008146">
    <property type="term" value="F:sulfotransferase activity"/>
    <property type="evidence" value="ECO:0007669"/>
    <property type="project" value="InterPro"/>
</dbReference>
<evidence type="ECO:0000313" key="6">
    <source>
        <dbReference type="Proteomes" id="UP000014760"/>
    </source>
</evidence>
<dbReference type="InterPro" id="IPR000863">
    <property type="entry name" value="Sulfotransferase_dom"/>
</dbReference>
<reference evidence="5" key="3">
    <citation type="submission" date="2015-06" db="UniProtKB">
        <authorList>
            <consortium name="EnsemblMetazoa"/>
        </authorList>
    </citation>
    <scope>IDENTIFICATION</scope>
</reference>
<name>R7UKK9_CAPTE</name>
<protein>
    <recommendedName>
        <fullName evidence="3">Sulfotransferase domain-containing protein</fullName>
    </recommendedName>
</protein>
<dbReference type="Pfam" id="PF00685">
    <property type="entry name" value="Sulfotransfer_1"/>
    <property type="match status" value="1"/>
</dbReference>
<dbReference type="SUPFAM" id="SSF52540">
    <property type="entry name" value="P-loop containing nucleoside triphosphate hydrolases"/>
    <property type="match status" value="1"/>
</dbReference>
<dbReference type="Gene3D" id="3.40.50.300">
    <property type="entry name" value="P-loop containing nucleotide triphosphate hydrolases"/>
    <property type="match status" value="1"/>
</dbReference>
<dbReference type="InterPro" id="IPR027417">
    <property type="entry name" value="P-loop_NTPase"/>
</dbReference>
<gene>
    <name evidence="4" type="ORF">CAPTEDRAFT_19048</name>
</gene>
<dbReference type="PANTHER" id="PTHR11783">
    <property type="entry name" value="SULFOTRANSFERASE SULT"/>
    <property type="match status" value="1"/>
</dbReference>
<dbReference type="OrthoDB" id="205623at2759"/>
<reference evidence="6" key="1">
    <citation type="submission" date="2012-12" db="EMBL/GenBank/DDBJ databases">
        <authorList>
            <person name="Hellsten U."/>
            <person name="Grimwood J."/>
            <person name="Chapman J.A."/>
            <person name="Shapiro H."/>
            <person name="Aerts A."/>
            <person name="Otillar R.P."/>
            <person name="Terry A.Y."/>
            <person name="Boore J.L."/>
            <person name="Simakov O."/>
            <person name="Marletaz F."/>
            <person name="Cho S.-J."/>
            <person name="Edsinger-Gonzales E."/>
            <person name="Havlak P."/>
            <person name="Kuo D.-H."/>
            <person name="Larsson T."/>
            <person name="Lv J."/>
            <person name="Arendt D."/>
            <person name="Savage R."/>
            <person name="Osoegawa K."/>
            <person name="de Jong P."/>
            <person name="Lindberg D.R."/>
            <person name="Seaver E.C."/>
            <person name="Weisblat D.A."/>
            <person name="Putnam N.H."/>
            <person name="Grigoriev I.V."/>
            <person name="Rokhsar D.S."/>
        </authorList>
    </citation>
    <scope>NUCLEOTIDE SEQUENCE</scope>
    <source>
        <strain evidence="6">I ESC-2004</strain>
    </source>
</reference>
<dbReference type="EMBL" id="AMQN01008335">
    <property type="status" value="NOT_ANNOTATED_CDS"/>
    <property type="molecule type" value="Genomic_DNA"/>
</dbReference>
<organism evidence="4">
    <name type="scientific">Capitella teleta</name>
    <name type="common">Polychaete worm</name>
    <dbReference type="NCBI Taxonomy" id="283909"/>
    <lineage>
        <taxon>Eukaryota</taxon>
        <taxon>Metazoa</taxon>
        <taxon>Spiralia</taxon>
        <taxon>Lophotrochozoa</taxon>
        <taxon>Annelida</taxon>
        <taxon>Polychaeta</taxon>
        <taxon>Sedentaria</taxon>
        <taxon>Scolecida</taxon>
        <taxon>Capitellidae</taxon>
        <taxon>Capitella</taxon>
    </lineage>
</organism>
<keyword evidence="2" id="KW-0808">Transferase</keyword>
<evidence type="ECO:0000259" key="3">
    <source>
        <dbReference type="Pfam" id="PF00685"/>
    </source>
</evidence>
<proteinExistence type="inferred from homology"/>
<reference evidence="4 6" key="2">
    <citation type="journal article" date="2013" name="Nature">
        <title>Insights into bilaterian evolution from three spiralian genomes.</title>
        <authorList>
            <person name="Simakov O."/>
            <person name="Marletaz F."/>
            <person name="Cho S.J."/>
            <person name="Edsinger-Gonzales E."/>
            <person name="Havlak P."/>
            <person name="Hellsten U."/>
            <person name="Kuo D.H."/>
            <person name="Larsson T."/>
            <person name="Lv J."/>
            <person name="Arendt D."/>
            <person name="Savage R."/>
            <person name="Osoegawa K."/>
            <person name="de Jong P."/>
            <person name="Grimwood J."/>
            <person name="Chapman J.A."/>
            <person name="Shapiro H."/>
            <person name="Aerts A."/>
            <person name="Otillar R.P."/>
            <person name="Terry A.Y."/>
            <person name="Boore J.L."/>
            <person name="Grigoriev I.V."/>
            <person name="Lindberg D.R."/>
            <person name="Seaver E.C."/>
            <person name="Weisblat D.A."/>
            <person name="Putnam N.H."/>
            <person name="Rokhsar D.S."/>
        </authorList>
    </citation>
    <scope>NUCLEOTIDE SEQUENCE</scope>
    <source>
        <strain evidence="4 6">I ESC-2004</strain>
    </source>
</reference>
<comment type="similarity">
    <text evidence="1">Belongs to the sulfotransferase 1 family.</text>
</comment>
<dbReference type="HOGENOM" id="CLU_027239_1_2_1"/>
<dbReference type="OMA" id="FCFRKGP"/>